<reference key="2">
    <citation type="submission" date="2011-10" db="EMBL/GenBank/DDBJ databases">
        <title>The genome and transcriptome sequence of Clonorchis sinensis provide insights into the carcinogenic liver fluke.</title>
        <authorList>
            <person name="Wang X."/>
            <person name="Huang Y."/>
            <person name="Chen W."/>
            <person name="Liu H."/>
            <person name="Guo L."/>
            <person name="Chen Y."/>
            <person name="Luo F."/>
            <person name="Zhou W."/>
            <person name="Sun J."/>
            <person name="Mao Q."/>
            <person name="Liang P."/>
            <person name="Zhou C."/>
            <person name="Tian Y."/>
            <person name="Men J."/>
            <person name="Lv X."/>
            <person name="Huang L."/>
            <person name="Zhou J."/>
            <person name="Hu Y."/>
            <person name="Li R."/>
            <person name="Zhang F."/>
            <person name="Lei H."/>
            <person name="Li X."/>
            <person name="Hu X."/>
            <person name="Liang C."/>
            <person name="Xu J."/>
            <person name="Wu Z."/>
            <person name="Yu X."/>
        </authorList>
    </citation>
    <scope>NUCLEOTIDE SEQUENCE</scope>
    <source>
        <strain>Henan</strain>
    </source>
</reference>
<evidence type="ECO:0000313" key="2">
    <source>
        <dbReference type="Proteomes" id="UP000008909"/>
    </source>
</evidence>
<dbReference type="AlphaFoldDB" id="G7Y873"/>
<organism evidence="1 2">
    <name type="scientific">Clonorchis sinensis</name>
    <name type="common">Chinese liver fluke</name>
    <dbReference type="NCBI Taxonomy" id="79923"/>
    <lineage>
        <taxon>Eukaryota</taxon>
        <taxon>Metazoa</taxon>
        <taxon>Spiralia</taxon>
        <taxon>Lophotrochozoa</taxon>
        <taxon>Platyhelminthes</taxon>
        <taxon>Trematoda</taxon>
        <taxon>Digenea</taxon>
        <taxon>Opisthorchiida</taxon>
        <taxon>Opisthorchiata</taxon>
        <taxon>Opisthorchiidae</taxon>
        <taxon>Clonorchis</taxon>
    </lineage>
</organism>
<reference evidence="1" key="1">
    <citation type="journal article" date="2011" name="Genome Biol.">
        <title>The draft genome of the carcinogenic human liver fluke Clonorchis sinensis.</title>
        <authorList>
            <person name="Wang X."/>
            <person name="Chen W."/>
            <person name="Huang Y."/>
            <person name="Sun J."/>
            <person name="Men J."/>
            <person name="Liu H."/>
            <person name="Luo F."/>
            <person name="Guo L."/>
            <person name="Lv X."/>
            <person name="Deng C."/>
            <person name="Zhou C."/>
            <person name="Fan Y."/>
            <person name="Li X."/>
            <person name="Huang L."/>
            <person name="Hu Y."/>
            <person name="Liang C."/>
            <person name="Hu X."/>
            <person name="Xu J."/>
            <person name="Yu X."/>
        </authorList>
    </citation>
    <scope>NUCLEOTIDE SEQUENCE [LARGE SCALE GENOMIC DNA]</scope>
    <source>
        <strain evidence="1">Henan</strain>
    </source>
</reference>
<sequence>MSEPNGSRNLVYQLVELISRYSFGIFSSYRAYLEITRILMYPQCCRDEWRKLFRWLSTSSEWYKCLVYCESHKWVLLITMTDINRLSRGVTNQVYITVACGTGHTSWVAQAVEHPSSKLEVNGQIMGEPNTASITISYDRKINLYITRDCDGTEPSFSDRLSLFHILYNLFKNHEDIVSSTDHIDSGYGRFQRSHYRVSDSRLLCLFWF</sequence>
<proteinExistence type="predicted"/>
<accession>G7Y873</accession>
<gene>
    <name evidence="1" type="ORF">CLF_102600</name>
</gene>
<protein>
    <submittedName>
        <fullName evidence="1">Uncharacterized protein</fullName>
    </submittedName>
</protein>
<dbReference type="EMBL" id="DF142934">
    <property type="protein sequence ID" value="GAA49158.1"/>
    <property type="molecule type" value="Genomic_DNA"/>
</dbReference>
<dbReference type="Proteomes" id="UP000008909">
    <property type="component" value="Unassembled WGS sequence"/>
</dbReference>
<evidence type="ECO:0000313" key="1">
    <source>
        <dbReference type="EMBL" id="GAA49158.1"/>
    </source>
</evidence>
<name>G7Y873_CLOSI</name>
<keyword evidence="2" id="KW-1185">Reference proteome</keyword>